<proteinExistence type="inferred from homology"/>
<evidence type="ECO:0000256" key="5">
    <source>
        <dbReference type="SAM" id="SignalP"/>
    </source>
</evidence>
<organism evidence="7 8">
    <name type="scientific">Leptidea sinapis</name>
    <dbReference type="NCBI Taxonomy" id="189913"/>
    <lineage>
        <taxon>Eukaryota</taxon>
        <taxon>Metazoa</taxon>
        <taxon>Ecdysozoa</taxon>
        <taxon>Arthropoda</taxon>
        <taxon>Hexapoda</taxon>
        <taxon>Insecta</taxon>
        <taxon>Pterygota</taxon>
        <taxon>Neoptera</taxon>
        <taxon>Endopterygota</taxon>
        <taxon>Lepidoptera</taxon>
        <taxon>Glossata</taxon>
        <taxon>Ditrysia</taxon>
        <taxon>Papilionoidea</taxon>
        <taxon>Pieridae</taxon>
        <taxon>Dismorphiinae</taxon>
        <taxon>Leptidea</taxon>
    </lineage>
</organism>
<evidence type="ECO:0000256" key="2">
    <source>
        <dbReference type="ARBA" id="ARBA00022487"/>
    </source>
</evidence>
<sequence>MRRIILLFCFAAYAFAQELSVNTTHGVVVGKRAADGDYYTFYGIRYGGSTSGANRFKAPTPAPTYTGVYQADDSSVFCAQPTARGLVGVEDCLVLNVFTRNASISRPVVVWLESEEYTTSRQELFTFKKLIDEELVVVSIHYRLSIFGFLCLGVPAAPGNAGLKDIIQGLKWINVNIAGFGGDPRNVVLLGHGSGAAIAELISLSPLGHDLVHKVIAISGSALAPWAVAYEPVQYAERFSEKLSYSGKSKENLAKSIANTDLNVLVPSLKDFTFFNNTPLFAPCIESSDISEDERVLPDAPINLLRSGNYSQIPYISVFVDMEGTLRAEQAAFNNWIDTMQANFSDFLPVDLNLESDQNKSAVVQSIREFYFAQQPVNMEGFLNFEGDTLVVVSIIRGVTERAKTSTAPVRLLEFAYRGTHNSDWPYTQIRLDGVKHGGLLNYLFDFDLRPADVAVQTAILRRFSEFAKNGNPNPTNYVNSGITWNPYTDSSPLSLRISGGDVITVGKSFQEEERLNIHQQRMNFWNKLYSQYYHPPQSASSAVKILSVSLTVVFCLLFVKLL</sequence>
<dbReference type="InterPro" id="IPR002018">
    <property type="entry name" value="CarbesteraseB"/>
</dbReference>
<evidence type="ECO:0000313" key="7">
    <source>
        <dbReference type="EMBL" id="VVD00943.1"/>
    </source>
</evidence>
<evidence type="ECO:0000256" key="4">
    <source>
        <dbReference type="ARBA" id="ARBA00023180"/>
    </source>
</evidence>
<accession>A0A5E4QUR5</accession>
<reference evidence="7 8" key="1">
    <citation type="submission" date="2017-07" db="EMBL/GenBank/DDBJ databases">
        <authorList>
            <person name="Talla V."/>
            <person name="Backstrom N."/>
        </authorList>
    </citation>
    <scope>NUCLEOTIDE SEQUENCE [LARGE SCALE GENOMIC DNA]</scope>
</reference>
<dbReference type="InterPro" id="IPR029058">
    <property type="entry name" value="AB_hydrolase_fold"/>
</dbReference>
<dbReference type="SUPFAM" id="SSF53474">
    <property type="entry name" value="alpha/beta-Hydrolases"/>
    <property type="match status" value="1"/>
</dbReference>
<keyword evidence="4" id="KW-0325">Glycoprotein</keyword>
<feature type="chain" id="PRO_5022799048" description="Carboxylesterase type B domain-containing protein" evidence="5">
    <location>
        <begin position="17"/>
        <end position="563"/>
    </location>
</feature>
<dbReference type="PANTHER" id="PTHR43142">
    <property type="entry name" value="CARBOXYLIC ESTER HYDROLASE"/>
    <property type="match status" value="1"/>
</dbReference>
<dbReference type="AlphaFoldDB" id="A0A5E4QUR5"/>
<comment type="similarity">
    <text evidence="1">Belongs to the type-B carboxylesterase/lipase family.</text>
</comment>
<protein>
    <recommendedName>
        <fullName evidence="6">Carboxylesterase type B domain-containing protein</fullName>
    </recommendedName>
</protein>
<keyword evidence="3" id="KW-0378">Hydrolase</keyword>
<evidence type="ECO:0000259" key="6">
    <source>
        <dbReference type="Pfam" id="PF00135"/>
    </source>
</evidence>
<name>A0A5E4QUR5_9NEOP</name>
<dbReference type="Pfam" id="PF00135">
    <property type="entry name" value="COesterase"/>
    <property type="match status" value="1"/>
</dbReference>
<dbReference type="EMBL" id="FZQP02005077">
    <property type="protein sequence ID" value="VVD00943.1"/>
    <property type="molecule type" value="Genomic_DNA"/>
</dbReference>
<feature type="signal peptide" evidence="5">
    <location>
        <begin position="1"/>
        <end position="16"/>
    </location>
</feature>
<dbReference type="PANTHER" id="PTHR43142:SF1">
    <property type="entry name" value="CARBOXYLIC ESTER HYDROLASE"/>
    <property type="match status" value="1"/>
</dbReference>
<dbReference type="GO" id="GO:0052689">
    <property type="term" value="F:carboxylic ester hydrolase activity"/>
    <property type="evidence" value="ECO:0007669"/>
    <property type="project" value="UniProtKB-KW"/>
</dbReference>
<keyword evidence="5" id="KW-0732">Signal</keyword>
<keyword evidence="8" id="KW-1185">Reference proteome</keyword>
<dbReference type="Gene3D" id="3.40.50.1820">
    <property type="entry name" value="alpha/beta hydrolase"/>
    <property type="match status" value="1"/>
</dbReference>
<dbReference type="Proteomes" id="UP000324832">
    <property type="component" value="Unassembled WGS sequence"/>
</dbReference>
<evidence type="ECO:0000313" key="8">
    <source>
        <dbReference type="Proteomes" id="UP000324832"/>
    </source>
</evidence>
<evidence type="ECO:0000256" key="1">
    <source>
        <dbReference type="ARBA" id="ARBA00005964"/>
    </source>
</evidence>
<feature type="domain" description="Carboxylesterase type B" evidence="6">
    <location>
        <begin position="18"/>
        <end position="503"/>
    </location>
</feature>
<evidence type="ECO:0000256" key="3">
    <source>
        <dbReference type="ARBA" id="ARBA00022801"/>
    </source>
</evidence>
<gene>
    <name evidence="7" type="ORF">LSINAPIS_LOCUS11477</name>
</gene>
<keyword evidence="2" id="KW-0719">Serine esterase</keyword>